<protein>
    <submittedName>
        <fullName evidence="1">Uncharacterized protein</fullName>
    </submittedName>
</protein>
<accession>A0A8X6UCR5</accession>
<comment type="caution">
    <text evidence="1">The sequence shown here is derived from an EMBL/GenBank/DDBJ whole genome shotgun (WGS) entry which is preliminary data.</text>
</comment>
<reference evidence="1" key="1">
    <citation type="submission" date="2020-08" db="EMBL/GenBank/DDBJ databases">
        <title>Multicomponent nature underlies the extraordinary mechanical properties of spider dragline silk.</title>
        <authorList>
            <person name="Kono N."/>
            <person name="Nakamura H."/>
            <person name="Mori M."/>
            <person name="Yoshida Y."/>
            <person name="Ohtoshi R."/>
            <person name="Malay A.D."/>
            <person name="Moran D.A.P."/>
            <person name="Tomita M."/>
            <person name="Numata K."/>
            <person name="Arakawa K."/>
        </authorList>
    </citation>
    <scope>NUCLEOTIDE SEQUENCE</scope>
</reference>
<dbReference type="AlphaFoldDB" id="A0A8X6UCR5"/>
<keyword evidence="2" id="KW-1185">Reference proteome</keyword>
<dbReference type="EMBL" id="BMAW01027786">
    <property type="protein sequence ID" value="GFU04050.1"/>
    <property type="molecule type" value="Genomic_DNA"/>
</dbReference>
<name>A0A8X6UCR5_NEPPI</name>
<evidence type="ECO:0000313" key="2">
    <source>
        <dbReference type="Proteomes" id="UP000887013"/>
    </source>
</evidence>
<gene>
    <name evidence="1" type="ORF">NPIL_493981</name>
</gene>
<organism evidence="1 2">
    <name type="scientific">Nephila pilipes</name>
    <name type="common">Giant wood spider</name>
    <name type="synonym">Nephila maculata</name>
    <dbReference type="NCBI Taxonomy" id="299642"/>
    <lineage>
        <taxon>Eukaryota</taxon>
        <taxon>Metazoa</taxon>
        <taxon>Ecdysozoa</taxon>
        <taxon>Arthropoda</taxon>
        <taxon>Chelicerata</taxon>
        <taxon>Arachnida</taxon>
        <taxon>Araneae</taxon>
        <taxon>Araneomorphae</taxon>
        <taxon>Entelegynae</taxon>
        <taxon>Araneoidea</taxon>
        <taxon>Nephilidae</taxon>
        <taxon>Nephila</taxon>
    </lineage>
</organism>
<evidence type="ECO:0000313" key="1">
    <source>
        <dbReference type="EMBL" id="GFU04050.1"/>
    </source>
</evidence>
<proteinExistence type="predicted"/>
<dbReference type="Proteomes" id="UP000887013">
    <property type="component" value="Unassembled WGS sequence"/>
</dbReference>
<sequence length="90" mass="10243">MDDMIGSEANYGEYLKEERAFVFRNKCFLKTSITLFTRCNALNSISEEQGLASETTLGGLLELSYKLSPVKLVFETDDLFNSKRSAFLRE</sequence>